<evidence type="ECO:0000313" key="4">
    <source>
        <dbReference type="Proteomes" id="UP000677228"/>
    </source>
</evidence>
<dbReference type="EMBL" id="CAJOBA010002709">
    <property type="protein sequence ID" value="CAF3656423.1"/>
    <property type="molecule type" value="Genomic_DNA"/>
</dbReference>
<evidence type="ECO:0000313" key="2">
    <source>
        <dbReference type="EMBL" id="CAF0871567.1"/>
    </source>
</evidence>
<keyword evidence="1" id="KW-0175">Coiled coil</keyword>
<reference evidence="2" key="1">
    <citation type="submission" date="2021-02" db="EMBL/GenBank/DDBJ databases">
        <authorList>
            <person name="Nowell W R."/>
        </authorList>
    </citation>
    <scope>NUCLEOTIDE SEQUENCE</scope>
</reference>
<evidence type="ECO:0000256" key="1">
    <source>
        <dbReference type="SAM" id="Coils"/>
    </source>
</evidence>
<evidence type="ECO:0000313" key="3">
    <source>
        <dbReference type="EMBL" id="CAF3656423.1"/>
    </source>
</evidence>
<dbReference type="InterPro" id="IPR001087">
    <property type="entry name" value="GDSL"/>
</dbReference>
<dbReference type="Pfam" id="PF00657">
    <property type="entry name" value="Lipase_GDSL"/>
    <property type="match status" value="1"/>
</dbReference>
<organism evidence="2 4">
    <name type="scientific">Didymodactylos carnosus</name>
    <dbReference type="NCBI Taxonomy" id="1234261"/>
    <lineage>
        <taxon>Eukaryota</taxon>
        <taxon>Metazoa</taxon>
        <taxon>Spiralia</taxon>
        <taxon>Gnathifera</taxon>
        <taxon>Rotifera</taxon>
        <taxon>Eurotatoria</taxon>
        <taxon>Bdelloidea</taxon>
        <taxon>Philodinida</taxon>
        <taxon>Philodinidae</taxon>
        <taxon>Didymodactylos</taxon>
    </lineage>
</organism>
<proteinExistence type="predicted"/>
<name>A0A8S2D3S4_9BILA</name>
<comment type="caution">
    <text evidence="2">The sequence shown here is derived from an EMBL/GenBank/DDBJ whole genome shotgun (WGS) entry which is preliminary data.</text>
</comment>
<feature type="coiled-coil region" evidence="1">
    <location>
        <begin position="122"/>
        <end position="149"/>
    </location>
</feature>
<gene>
    <name evidence="2" type="ORF">OVA965_LOCUS8158</name>
    <name evidence="3" type="ORF">TMI583_LOCUS8154</name>
</gene>
<dbReference type="GO" id="GO:0016788">
    <property type="term" value="F:hydrolase activity, acting on ester bonds"/>
    <property type="evidence" value="ECO:0007669"/>
    <property type="project" value="InterPro"/>
</dbReference>
<dbReference type="Proteomes" id="UP000677228">
    <property type="component" value="Unassembled WGS sequence"/>
</dbReference>
<dbReference type="AlphaFoldDB" id="A0A8S2D3S4"/>
<dbReference type="Proteomes" id="UP000682733">
    <property type="component" value="Unassembled WGS sequence"/>
</dbReference>
<dbReference type="EMBL" id="CAJNOK010002708">
    <property type="protein sequence ID" value="CAF0871567.1"/>
    <property type="molecule type" value="Genomic_DNA"/>
</dbReference>
<sequence>MLITGDSLIKYLKFSDINVAVLPFPGLTTERLNGLLRNNPKARDIIHQDVFTQMFKQHNEYVIVVGTNNLANEKPSDVIEKVIDLVVLIKNFNSFAMIALVKVPVRLSSSNTRRIKGDDGTLQNITERVNDYNMKLQQEQEKLSRTNNRFTIIDFALNANTDLCWDGLHPNYRGVQKMHDTITRFRQL</sequence>
<dbReference type="SUPFAM" id="SSF52266">
    <property type="entry name" value="SGNH hydrolase"/>
    <property type="match status" value="1"/>
</dbReference>
<dbReference type="Gene3D" id="3.40.50.1110">
    <property type="entry name" value="SGNH hydrolase"/>
    <property type="match status" value="1"/>
</dbReference>
<accession>A0A8S2D3S4</accession>
<dbReference type="InterPro" id="IPR036514">
    <property type="entry name" value="SGNH_hydro_sf"/>
</dbReference>
<protein>
    <submittedName>
        <fullName evidence="2">Uncharacterized protein</fullName>
    </submittedName>
</protein>